<dbReference type="AlphaFoldDB" id="A0A7R9KMN2"/>
<feature type="domain" description="HP" evidence="1">
    <location>
        <begin position="279"/>
        <end position="342"/>
    </location>
</feature>
<dbReference type="Gene3D" id="3.40.20.10">
    <property type="entry name" value="Severin"/>
    <property type="match status" value="2"/>
</dbReference>
<dbReference type="Proteomes" id="UP000759131">
    <property type="component" value="Unassembled WGS sequence"/>
</dbReference>
<organism evidence="2">
    <name type="scientific">Medioppia subpectinata</name>
    <dbReference type="NCBI Taxonomy" id="1979941"/>
    <lineage>
        <taxon>Eukaryota</taxon>
        <taxon>Metazoa</taxon>
        <taxon>Ecdysozoa</taxon>
        <taxon>Arthropoda</taxon>
        <taxon>Chelicerata</taxon>
        <taxon>Arachnida</taxon>
        <taxon>Acari</taxon>
        <taxon>Acariformes</taxon>
        <taxon>Sarcoptiformes</taxon>
        <taxon>Oribatida</taxon>
        <taxon>Brachypylina</taxon>
        <taxon>Oppioidea</taxon>
        <taxon>Oppiidae</taxon>
        <taxon>Medioppia</taxon>
    </lineage>
</organism>
<dbReference type="GO" id="GO:0051014">
    <property type="term" value="P:actin filament severing"/>
    <property type="evidence" value="ECO:0007669"/>
    <property type="project" value="TreeGrafter"/>
</dbReference>
<gene>
    <name evidence="2" type="ORF">OSB1V03_LOCUS5367</name>
</gene>
<dbReference type="GO" id="GO:0005737">
    <property type="term" value="C:cytoplasm"/>
    <property type="evidence" value="ECO:0007669"/>
    <property type="project" value="TreeGrafter"/>
</dbReference>
<evidence type="ECO:0000313" key="3">
    <source>
        <dbReference type="Proteomes" id="UP000759131"/>
    </source>
</evidence>
<accession>A0A7R9KMN2</accession>
<evidence type="ECO:0000313" key="2">
    <source>
        <dbReference type="EMBL" id="CAD7624929.1"/>
    </source>
</evidence>
<dbReference type="SMART" id="SM00153">
    <property type="entry name" value="VHP"/>
    <property type="match status" value="1"/>
</dbReference>
<dbReference type="GO" id="GO:0005546">
    <property type="term" value="F:phosphatidylinositol-4,5-bisphosphate binding"/>
    <property type="evidence" value="ECO:0007669"/>
    <property type="project" value="TreeGrafter"/>
</dbReference>
<dbReference type="InterPro" id="IPR029006">
    <property type="entry name" value="ADF-H/Gelsolin-like_dom_sf"/>
</dbReference>
<dbReference type="PANTHER" id="PTHR11977">
    <property type="entry name" value="VILLIN"/>
    <property type="match status" value="1"/>
</dbReference>
<dbReference type="GO" id="GO:0051015">
    <property type="term" value="F:actin filament binding"/>
    <property type="evidence" value="ECO:0007669"/>
    <property type="project" value="InterPro"/>
</dbReference>
<dbReference type="GO" id="GO:0051016">
    <property type="term" value="P:barbed-end actin filament capping"/>
    <property type="evidence" value="ECO:0007669"/>
    <property type="project" value="TreeGrafter"/>
</dbReference>
<dbReference type="PROSITE" id="PS51089">
    <property type="entry name" value="HP"/>
    <property type="match status" value="1"/>
</dbReference>
<dbReference type="InterPro" id="IPR007122">
    <property type="entry name" value="Villin/Gelsolin"/>
</dbReference>
<dbReference type="GO" id="GO:0015629">
    <property type="term" value="C:actin cytoskeleton"/>
    <property type="evidence" value="ECO:0007669"/>
    <property type="project" value="TreeGrafter"/>
</dbReference>
<dbReference type="PANTHER" id="PTHR11977:SF45">
    <property type="entry name" value="SUPERVILLIN"/>
    <property type="match status" value="1"/>
</dbReference>
<protein>
    <recommendedName>
        <fullName evidence="1">HP domain-containing protein</fullName>
    </recommendedName>
</protein>
<evidence type="ECO:0000259" key="1">
    <source>
        <dbReference type="PROSITE" id="PS51089"/>
    </source>
</evidence>
<keyword evidence="3" id="KW-1185">Reference proteome</keyword>
<dbReference type="Pfam" id="PF02209">
    <property type="entry name" value="VHP"/>
    <property type="match status" value="1"/>
</dbReference>
<dbReference type="GO" id="GO:0008154">
    <property type="term" value="P:actin polymerization or depolymerization"/>
    <property type="evidence" value="ECO:0007669"/>
    <property type="project" value="TreeGrafter"/>
</dbReference>
<reference evidence="2" key="1">
    <citation type="submission" date="2020-11" db="EMBL/GenBank/DDBJ databases">
        <authorList>
            <person name="Tran Van P."/>
        </authorList>
    </citation>
    <scope>NUCLEOTIDE SEQUENCE</scope>
</reference>
<dbReference type="InterPro" id="IPR003128">
    <property type="entry name" value="Villin_headpiece"/>
</dbReference>
<proteinExistence type="predicted"/>
<sequence length="342" mass="39099">MFYVRGVVPNEATLVEVETRAQSLRSRTAFAFINASVHTIYVWIGCKCLDQTREVMQKAIENLINHKSCELSLKADVNYVTKEFAEGSEGKEFWDVFGSHGLPTKRLYYSSVDSPLTFDYTPRLFHMTSSSGEFTAKEILCSYRSGHNVTPYPFTQEDVYSAQQPTFFLLDNHNQIFLWESKYGFGKDVTEDTEANAATGSQNIRWNAERKCALDSALAYCFAKNSAEPPNGFVVCAGLEPDSFCGLFPQWMYREDVADLHKQDGRKPGEMLAIQEVLSQYRSQYSLEELRRRPLPEGLNALCLESYLGVEEFQEALGMSREDFYCLPVWRQTHLKQKANLF</sequence>
<name>A0A7R9KMN2_9ACAR</name>
<dbReference type="Gene3D" id="1.10.950.10">
    <property type="entry name" value="Villin headpiece domain"/>
    <property type="match status" value="1"/>
</dbReference>
<dbReference type="InterPro" id="IPR036886">
    <property type="entry name" value="Villin_headpiece_dom_sf"/>
</dbReference>
<dbReference type="EMBL" id="OC857254">
    <property type="protein sequence ID" value="CAD7624929.1"/>
    <property type="molecule type" value="Genomic_DNA"/>
</dbReference>
<dbReference type="SUPFAM" id="SSF55753">
    <property type="entry name" value="Actin depolymerizing proteins"/>
    <property type="match status" value="2"/>
</dbReference>
<dbReference type="EMBL" id="CAJPIZ010002679">
    <property type="protein sequence ID" value="CAG2105359.1"/>
    <property type="molecule type" value="Genomic_DNA"/>
</dbReference>
<dbReference type="SUPFAM" id="SSF47050">
    <property type="entry name" value="VHP, Villin headpiece domain"/>
    <property type="match status" value="1"/>
</dbReference>
<dbReference type="OrthoDB" id="6414989at2759"/>